<accession>A0ABX5LMV6</accession>
<dbReference type="InterPro" id="IPR005467">
    <property type="entry name" value="His_kinase_dom"/>
</dbReference>
<sequence>MDALSWNEIEKSMQFSRIGTWKIEIAPDAAPRFYADDIMDELIGVPQGISPEGRFTFHRAHIHPGDLQLFLDYSNKLVSERAEIVYRYQHPTLGEMFVRCGGKRDENVQNCICLYGTHQDISDSIRMEKSKLAEQRLAEQNRLLRREKEQQEEESRARSTFLFNMSHDLRTPMNAIIGYANLMEHHFEKRELIADYLQKLQKASSFMLDLLNSILEMSRIENGKETLHLAPTNFDKIIHTLDIVMESALKEKKLHYQKEISITHKNIVCDSLKVREIFLNILSNAVKYTPEGGNILWHLEELPTEKANAAKFSATICDNGIGISSEYLPHLFEPFSREHNSSESGISGTGLGLPIVKFLVDSMDGEISVESESGKGSKITVTLIFPIAKEKSSEKNRNEHDLKSLAGKRILLAEDNELNAEIALTLLHNLGFCTELAKDGKIALDMLQEKPVGYYDLILMDIQMPNMNGYKATECIRHLQDERARIPIIAMTANAFDEDREASLAAGMNAHLAKPIDVEKLIKTIGEVLA</sequence>
<dbReference type="InterPro" id="IPR003594">
    <property type="entry name" value="HATPase_dom"/>
</dbReference>
<dbReference type="Gene3D" id="3.30.565.10">
    <property type="entry name" value="Histidine kinase-like ATPase, C-terminal domain"/>
    <property type="match status" value="1"/>
</dbReference>
<name>A0ABX5LMV6_9BACT</name>
<dbReference type="PROSITE" id="PS50110">
    <property type="entry name" value="RESPONSE_REGULATORY"/>
    <property type="match status" value="1"/>
</dbReference>
<dbReference type="EC" id="2.7.13.3" evidence="2"/>
<dbReference type="PRINTS" id="PR00344">
    <property type="entry name" value="BCTRLSENSOR"/>
</dbReference>
<feature type="modified residue" description="4-aspartylphosphate" evidence="6">
    <location>
        <position position="461"/>
    </location>
</feature>
<dbReference type="SMART" id="SM00388">
    <property type="entry name" value="HisKA"/>
    <property type="match status" value="1"/>
</dbReference>
<evidence type="ECO:0000256" key="3">
    <source>
        <dbReference type="ARBA" id="ARBA00022553"/>
    </source>
</evidence>
<organism evidence="10 11">
    <name type="scientific">Hallerella porci</name>
    <dbReference type="NCBI Taxonomy" id="1945871"/>
    <lineage>
        <taxon>Bacteria</taxon>
        <taxon>Pseudomonadati</taxon>
        <taxon>Fibrobacterota</taxon>
        <taxon>Fibrobacteria</taxon>
        <taxon>Fibrobacterales</taxon>
        <taxon>Fibrobacteraceae</taxon>
        <taxon>Hallerella</taxon>
    </lineage>
</organism>
<dbReference type="Gene3D" id="1.10.287.130">
    <property type="match status" value="1"/>
</dbReference>
<comment type="caution">
    <text evidence="10">The sequence shown here is derived from an EMBL/GenBank/DDBJ whole genome shotgun (WGS) entry which is preliminary data.</text>
</comment>
<dbReference type="SUPFAM" id="SSF52172">
    <property type="entry name" value="CheY-like"/>
    <property type="match status" value="1"/>
</dbReference>
<dbReference type="Gene3D" id="3.40.50.2300">
    <property type="match status" value="1"/>
</dbReference>
<dbReference type="PANTHER" id="PTHR43047:SF72">
    <property type="entry name" value="OSMOSENSING HISTIDINE PROTEIN KINASE SLN1"/>
    <property type="match status" value="1"/>
</dbReference>
<dbReference type="PANTHER" id="PTHR43047">
    <property type="entry name" value="TWO-COMPONENT HISTIDINE PROTEIN KINASE"/>
    <property type="match status" value="1"/>
</dbReference>
<keyword evidence="4" id="KW-0808">Transferase</keyword>
<keyword evidence="7" id="KW-0175">Coiled coil</keyword>
<dbReference type="InterPro" id="IPR001789">
    <property type="entry name" value="Sig_transdc_resp-reg_receiver"/>
</dbReference>
<dbReference type="SMART" id="SM00448">
    <property type="entry name" value="REC"/>
    <property type="match status" value="1"/>
</dbReference>
<protein>
    <recommendedName>
        <fullName evidence="2">histidine kinase</fullName>
        <ecNumber evidence="2">2.7.13.3</ecNumber>
    </recommendedName>
</protein>
<feature type="domain" description="Histidine kinase" evidence="8">
    <location>
        <begin position="164"/>
        <end position="387"/>
    </location>
</feature>
<dbReference type="Gene3D" id="3.30.450.20">
    <property type="entry name" value="PAS domain"/>
    <property type="match status" value="1"/>
</dbReference>
<feature type="domain" description="Response regulatory" evidence="9">
    <location>
        <begin position="409"/>
        <end position="529"/>
    </location>
</feature>
<dbReference type="SUPFAM" id="SSF55874">
    <property type="entry name" value="ATPase domain of HSP90 chaperone/DNA topoisomerase II/histidine kinase"/>
    <property type="match status" value="1"/>
</dbReference>
<dbReference type="InterPro" id="IPR004358">
    <property type="entry name" value="Sig_transdc_His_kin-like_C"/>
</dbReference>
<evidence type="ECO:0000256" key="1">
    <source>
        <dbReference type="ARBA" id="ARBA00000085"/>
    </source>
</evidence>
<dbReference type="Pfam" id="PF00512">
    <property type="entry name" value="HisKA"/>
    <property type="match status" value="1"/>
</dbReference>
<keyword evidence="11" id="KW-1185">Reference proteome</keyword>
<evidence type="ECO:0000256" key="2">
    <source>
        <dbReference type="ARBA" id="ARBA00012438"/>
    </source>
</evidence>
<dbReference type="CDD" id="cd00082">
    <property type="entry name" value="HisKA"/>
    <property type="match status" value="1"/>
</dbReference>
<dbReference type="Proteomes" id="UP000245523">
    <property type="component" value="Unassembled WGS sequence"/>
</dbReference>
<evidence type="ECO:0000256" key="7">
    <source>
        <dbReference type="SAM" id="Coils"/>
    </source>
</evidence>
<dbReference type="InterPro" id="IPR036890">
    <property type="entry name" value="HATPase_C_sf"/>
</dbReference>
<keyword evidence="3 6" id="KW-0597">Phosphoprotein</keyword>
<keyword evidence="5 10" id="KW-0418">Kinase</keyword>
<evidence type="ECO:0000259" key="9">
    <source>
        <dbReference type="PROSITE" id="PS50110"/>
    </source>
</evidence>
<comment type="catalytic activity">
    <reaction evidence="1">
        <text>ATP + protein L-histidine = ADP + protein N-phospho-L-histidine.</text>
        <dbReference type="EC" id="2.7.13.3"/>
    </reaction>
</comment>
<dbReference type="SMART" id="SM00387">
    <property type="entry name" value="HATPase_c"/>
    <property type="match status" value="1"/>
</dbReference>
<evidence type="ECO:0000313" key="11">
    <source>
        <dbReference type="Proteomes" id="UP000245523"/>
    </source>
</evidence>
<dbReference type="InterPro" id="IPR003661">
    <property type="entry name" value="HisK_dim/P_dom"/>
</dbReference>
<feature type="coiled-coil region" evidence="7">
    <location>
        <begin position="130"/>
        <end position="157"/>
    </location>
</feature>
<dbReference type="Pfam" id="PF00072">
    <property type="entry name" value="Response_reg"/>
    <property type="match status" value="1"/>
</dbReference>
<reference evidence="10 11" key="1">
    <citation type="submission" date="2018-05" db="EMBL/GenBank/DDBJ databases">
        <title>Animal gut microbial communities from fecal samples from Wisconsin, USA.</title>
        <authorList>
            <person name="Neumann A."/>
        </authorList>
    </citation>
    <scope>NUCLEOTIDE SEQUENCE [LARGE SCALE GENOMIC DNA]</scope>
    <source>
        <strain evidence="10 11">UWS4</strain>
    </source>
</reference>
<dbReference type="GO" id="GO:0016301">
    <property type="term" value="F:kinase activity"/>
    <property type="evidence" value="ECO:0007669"/>
    <property type="project" value="UniProtKB-KW"/>
</dbReference>
<gene>
    <name evidence="10" type="ORF">B0H50_1165</name>
</gene>
<evidence type="ECO:0000313" key="10">
    <source>
        <dbReference type="EMBL" id="PWK96623.1"/>
    </source>
</evidence>
<proteinExistence type="predicted"/>
<dbReference type="CDD" id="cd17546">
    <property type="entry name" value="REC_hyHK_CKI1_RcsC-like"/>
    <property type="match status" value="1"/>
</dbReference>
<dbReference type="Pfam" id="PF02518">
    <property type="entry name" value="HATPase_c"/>
    <property type="match status" value="1"/>
</dbReference>
<evidence type="ECO:0000259" key="8">
    <source>
        <dbReference type="PROSITE" id="PS50109"/>
    </source>
</evidence>
<evidence type="ECO:0000256" key="4">
    <source>
        <dbReference type="ARBA" id="ARBA00022679"/>
    </source>
</evidence>
<dbReference type="InterPro" id="IPR011006">
    <property type="entry name" value="CheY-like_superfamily"/>
</dbReference>
<evidence type="ECO:0000256" key="6">
    <source>
        <dbReference type="PROSITE-ProRule" id="PRU00169"/>
    </source>
</evidence>
<dbReference type="EMBL" id="QGHD01000016">
    <property type="protein sequence ID" value="PWK96623.1"/>
    <property type="molecule type" value="Genomic_DNA"/>
</dbReference>
<dbReference type="PROSITE" id="PS50109">
    <property type="entry name" value="HIS_KIN"/>
    <property type="match status" value="1"/>
</dbReference>
<dbReference type="InterPro" id="IPR036097">
    <property type="entry name" value="HisK_dim/P_sf"/>
</dbReference>
<dbReference type="SUPFAM" id="SSF47384">
    <property type="entry name" value="Homodimeric domain of signal transducing histidine kinase"/>
    <property type="match status" value="1"/>
</dbReference>
<dbReference type="RefSeq" id="WP_106199016.1">
    <property type="nucleotide sequence ID" value="NZ_JAXEIU010000042.1"/>
</dbReference>
<evidence type="ECO:0000256" key="5">
    <source>
        <dbReference type="ARBA" id="ARBA00022777"/>
    </source>
</evidence>